<feature type="transmembrane region" description="Helical" evidence="8">
    <location>
        <begin position="20"/>
        <end position="42"/>
    </location>
</feature>
<evidence type="ECO:0000256" key="3">
    <source>
        <dbReference type="ARBA" id="ARBA00022448"/>
    </source>
</evidence>
<evidence type="ECO:0000256" key="5">
    <source>
        <dbReference type="ARBA" id="ARBA00022692"/>
    </source>
</evidence>
<evidence type="ECO:0000256" key="2">
    <source>
        <dbReference type="ARBA" id="ARBA00009773"/>
    </source>
</evidence>
<name>A0A430AI89_9ENTE</name>
<reference evidence="9 10" key="1">
    <citation type="submission" date="2017-05" db="EMBL/GenBank/DDBJ databases">
        <title>Vagococcus spp. assemblies.</title>
        <authorList>
            <person name="Gulvik C.A."/>
        </authorList>
    </citation>
    <scope>NUCLEOTIDE SEQUENCE [LARGE SCALE GENOMIC DNA]</scope>
    <source>
        <strain evidence="9 10">DSM 24756</strain>
    </source>
</reference>
<evidence type="ECO:0000256" key="1">
    <source>
        <dbReference type="ARBA" id="ARBA00004651"/>
    </source>
</evidence>
<keyword evidence="6 8" id="KW-1133">Transmembrane helix</keyword>
<dbReference type="InterPro" id="IPR002549">
    <property type="entry name" value="AI-2E-like"/>
</dbReference>
<comment type="similarity">
    <text evidence="2">Belongs to the autoinducer-2 exporter (AI-2E) (TC 2.A.86) family.</text>
</comment>
<keyword evidence="3" id="KW-0813">Transport</keyword>
<dbReference type="AlphaFoldDB" id="A0A430AI89"/>
<keyword evidence="4" id="KW-1003">Cell membrane</keyword>
<feature type="transmembrane region" description="Helical" evidence="8">
    <location>
        <begin position="330"/>
        <end position="355"/>
    </location>
</feature>
<sequence>MDNNNGKGKKKVSWFWKWFLNNQVVTALLIILLCLLIILVFTKVSHIFTPVWQFLGIVGLPVVLAGILYYMLNPIVDWLESKHIKRIWSILLLFVLVIALIVWGVVILVPKIEEQTMSFIKNWPSYFKIIESKSNEILSSDLFKQFGDQIESATNNIMNSFGSMLEKVSKNAFQGIGNVVGVVVNVVLALVTMPFILFYLLKDGKRLPEFALKFLPNKMRQPTFEILSDINQQVSQYIRGQLTVAFAVAVMFIVGLSIIGLDYSVTLGILAGFLNLIPFLGSALAMIPILVLAIVSGPAMIISCLIVFVVEQTIEGRVISPLVLGSQMDIHPVTVIFVLLTTGKLFGITGVILGLPGYAAIKVIVKHAFNWYEKHSGLYEDETKTVEEEENHEKEIKQS</sequence>
<feature type="transmembrane region" description="Helical" evidence="8">
    <location>
        <begin position="179"/>
        <end position="201"/>
    </location>
</feature>
<keyword evidence="10" id="KW-1185">Reference proteome</keyword>
<dbReference type="Proteomes" id="UP000288669">
    <property type="component" value="Unassembled WGS sequence"/>
</dbReference>
<protein>
    <submittedName>
        <fullName evidence="9">AI-2E family transporter</fullName>
    </submittedName>
</protein>
<dbReference type="Pfam" id="PF01594">
    <property type="entry name" value="AI-2E_transport"/>
    <property type="match status" value="1"/>
</dbReference>
<evidence type="ECO:0000256" key="4">
    <source>
        <dbReference type="ARBA" id="ARBA00022475"/>
    </source>
</evidence>
<evidence type="ECO:0000256" key="6">
    <source>
        <dbReference type="ARBA" id="ARBA00022989"/>
    </source>
</evidence>
<evidence type="ECO:0000313" key="9">
    <source>
        <dbReference type="EMBL" id="RSU07723.1"/>
    </source>
</evidence>
<feature type="transmembrane region" description="Helical" evidence="8">
    <location>
        <begin position="54"/>
        <end position="72"/>
    </location>
</feature>
<proteinExistence type="inferred from homology"/>
<dbReference type="RefSeq" id="WP_126821633.1">
    <property type="nucleotide sequence ID" value="NZ_JBHLWU010000001.1"/>
</dbReference>
<dbReference type="PANTHER" id="PTHR21716">
    <property type="entry name" value="TRANSMEMBRANE PROTEIN"/>
    <property type="match status" value="1"/>
</dbReference>
<dbReference type="OrthoDB" id="9793390at2"/>
<comment type="caution">
    <text evidence="9">The sequence shown here is derived from an EMBL/GenBank/DDBJ whole genome shotgun (WGS) entry which is preliminary data.</text>
</comment>
<dbReference type="PANTHER" id="PTHR21716:SF53">
    <property type="entry name" value="PERMEASE PERM-RELATED"/>
    <property type="match status" value="1"/>
</dbReference>
<feature type="transmembrane region" description="Helical" evidence="8">
    <location>
        <begin position="87"/>
        <end position="109"/>
    </location>
</feature>
<evidence type="ECO:0000256" key="7">
    <source>
        <dbReference type="ARBA" id="ARBA00023136"/>
    </source>
</evidence>
<dbReference type="GO" id="GO:0005886">
    <property type="term" value="C:plasma membrane"/>
    <property type="evidence" value="ECO:0007669"/>
    <property type="project" value="UniProtKB-SubCell"/>
</dbReference>
<evidence type="ECO:0000256" key="8">
    <source>
        <dbReference type="SAM" id="Phobius"/>
    </source>
</evidence>
<accession>A0A430AI89</accession>
<feature type="transmembrane region" description="Helical" evidence="8">
    <location>
        <begin position="244"/>
        <end position="277"/>
    </location>
</feature>
<keyword evidence="7 8" id="KW-0472">Membrane</keyword>
<comment type="subcellular location">
    <subcellularLocation>
        <location evidence="1">Cell membrane</location>
        <topology evidence="1">Multi-pass membrane protein</topology>
    </subcellularLocation>
</comment>
<dbReference type="GO" id="GO:0055085">
    <property type="term" value="P:transmembrane transport"/>
    <property type="evidence" value="ECO:0007669"/>
    <property type="project" value="TreeGrafter"/>
</dbReference>
<keyword evidence="5 8" id="KW-0812">Transmembrane</keyword>
<organism evidence="9 10">
    <name type="scientific">Vagococcus entomophilus</name>
    <dbReference type="NCBI Taxonomy" id="1160095"/>
    <lineage>
        <taxon>Bacteria</taxon>
        <taxon>Bacillati</taxon>
        <taxon>Bacillota</taxon>
        <taxon>Bacilli</taxon>
        <taxon>Lactobacillales</taxon>
        <taxon>Enterococcaceae</taxon>
        <taxon>Vagococcus</taxon>
    </lineage>
</organism>
<feature type="transmembrane region" description="Helical" evidence="8">
    <location>
        <begin position="289"/>
        <end position="310"/>
    </location>
</feature>
<dbReference type="EMBL" id="NGJZ01000001">
    <property type="protein sequence ID" value="RSU07723.1"/>
    <property type="molecule type" value="Genomic_DNA"/>
</dbReference>
<evidence type="ECO:0000313" key="10">
    <source>
        <dbReference type="Proteomes" id="UP000288669"/>
    </source>
</evidence>
<gene>
    <name evidence="9" type="ORF">CBF30_00330</name>
</gene>